<evidence type="ECO:0000313" key="2">
    <source>
        <dbReference type="Proteomes" id="UP000789366"/>
    </source>
</evidence>
<organism evidence="1 2">
    <name type="scientific">Cetraspora pellucida</name>
    <dbReference type="NCBI Taxonomy" id="1433469"/>
    <lineage>
        <taxon>Eukaryota</taxon>
        <taxon>Fungi</taxon>
        <taxon>Fungi incertae sedis</taxon>
        <taxon>Mucoromycota</taxon>
        <taxon>Glomeromycotina</taxon>
        <taxon>Glomeromycetes</taxon>
        <taxon>Diversisporales</taxon>
        <taxon>Gigasporaceae</taxon>
        <taxon>Cetraspora</taxon>
    </lineage>
</organism>
<gene>
    <name evidence="1" type="ORF">SPELUC_LOCUS10494</name>
</gene>
<name>A0ACA9P2M2_9GLOM</name>
<dbReference type="Proteomes" id="UP000789366">
    <property type="component" value="Unassembled WGS sequence"/>
</dbReference>
<protein>
    <submittedName>
        <fullName evidence="1">2781_t:CDS:1</fullName>
    </submittedName>
</protein>
<keyword evidence="2" id="KW-1185">Reference proteome</keyword>
<accession>A0ACA9P2M2</accession>
<sequence>VEYDNSGKQSEDEYNELLKLYKGQVFKTAKEAYITVETFAYSHGFEVWKRHIEKDQNGYKISRTFLCYHAGKPLTKKKSHKTKASELYRTDYK</sequence>
<feature type="non-terminal residue" evidence="1">
    <location>
        <position position="1"/>
    </location>
</feature>
<evidence type="ECO:0000313" key="1">
    <source>
        <dbReference type="EMBL" id="CAG8686750.1"/>
    </source>
</evidence>
<comment type="caution">
    <text evidence="1">The sequence shown here is derived from an EMBL/GenBank/DDBJ whole genome shotgun (WGS) entry which is preliminary data.</text>
</comment>
<proteinExistence type="predicted"/>
<dbReference type="EMBL" id="CAJVPW010019710">
    <property type="protein sequence ID" value="CAG8686750.1"/>
    <property type="molecule type" value="Genomic_DNA"/>
</dbReference>
<reference evidence="1" key="1">
    <citation type="submission" date="2021-06" db="EMBL/GenBank/DDBJ databases">
        <authorList>
            <person name="Kallberg Y."/>
            <person name="Tangrot J."/>
            <person name="Rosling A."/>
        </authorList>
    </citation>
    <scope>NUCLEOTIDE SEQUENCE</scope>
    <source>
        <strain evidence="1">28 12/20/2015</strain>
    </source>
</reference>